<evidence type="ECO:0000313" key="5">
    <source>
        <dbReference type="Proteomes" id="UP000192327"/>
    </source>
</evidence>
<dbReference type="Proteomes" id="UP000034416">
    <property type="component" value="Unassembled WGS sequence"/>
</dbReference>
<keyword evidence="5" id="KW-1185">Reference proteome</keyword>
<dbReference type="PATRIC" id="fig|342002.3.peg.3077"/>
<evidence type="ECO:0000256" key="1">
    <source>
        <dbReference type="SAM" id="MobiDB-lite"/>
    </source>
</evidence>
<proteinExistence type="predicted"/>
<dbReference type="AlphaFoldDB" id="A0A0F5MXB8"/>
<name>A0A0F5MXB8_9MYCO</name>
<dbReference type="EMBL" id="LASW01000037">
    <property type="protein sequence ID" value="KKB99336.1"/>
    <property type="molecule type" value="Genomic_DNA"/>
</dbReference>
<protein>
    <submittedName>
        <fullName evidence="2">Uncharacterized protein</fullName>
    </submittedName>
</protein>
<dbReference type="STRING" id="342002.BST15_20190"/>
<feature type="compositionally biased region" description="Low complexity" evidence="1">
    <location>
        <begin position="35"/>
        <end position="48"/>
    </location>
</feature>
<evidence type="ECO:0000313" key="3">
    <source>
        <dbReference type="EMBL" id="OQZ91207.1"/>
    </source>
</evidence>
<dbReference type="Proteomes" id="UP000192327">
    <property type="component" value="Unassembled WGS sequence"/>
</dbReference>
<comment type="caution">
    <text evidence="2">The sequence shown here is derived from an EMBL/GenBank/DDBJ whole genome shotgun (WGS) entry which is preliminary data.</text>
</comment>
<organism evidence="2 4">
    <name type="scientific">Mycolicibacter arupensis</name>
    <dbReference type="NCBI Taxonomy" id="342002"/>
    <lineage>
        <taxon>Bacteria</taxon>
        <taxon>Bacillati</taxon>
        <taxon>Actinomycetota</taxon>
        <taxon>Actinomycetes</taxon>
        <taxon>Mycobacteriales</taxon>
        <taxon>Mycobacteriaceae</taxon>
        <taxon>Mycolicibacter</taxon>
    </lineage>
</organism>
<evidence type="ECO:0000313" key="2">
    <source>
        <dbReference type="EMBL" id="KKB99336.1"/>
    </source>
</evidence>
<reference evidence="2" key="2">
    <citation type="submission" date="2015-04" db="EMBL/GenBank/DDBJ databases">
        <title>Genome sequence of Mycobacterium arupense strain GUC1.</title>
        <authorList>
            <person name="Greninger A.L."/>
            <person name="Cunningham G."/>
            <person name="Chiu C.Y."/>
            <person name="Miller S."/>
        </authorList>
    </citation>
    <scope>NUCLEOTIDE SEQUENCE</scope>
    <source>
        <strain evidence="2">GUC1</strain>
    </source>
</reference>
<dbReference type="OrthoDB" id="4380755at2"/>
<reference evidence="4" key="1">
    <citation type="submission" date="2015-04" db="EMBL/GenBank/DDBJ databases">
        <title>Genome sequence of Mycobacterium arupense GUC1.</title>
        <authorList>
            <person name="Greninger A.L."/>
            <person name="Cunningham G."/>
            <person name="Chiu C.Y."/>
            <person name="Miller S."/>
        </authorList>
    </citation>
    <scope>NUCLEOTIDE SEQUENCE [LARGE SCALE GENOMIC DNA]</scope>
    <source>
        <strain evidence="4">GUC1</strain>
    </source>
</reference>
<gene>
    <name evidence="3" type="ORF">BST15_20190</name>
    <name evidence="2" type="ORF">WR43_10290</name>
</gene>
<dbReference type="RefSeq" id="WP_046189489.1">
    <property type="nucleotide sequence ID" value="NZ_JACKUJ010000037.1"/>
</dbReference>
<dbReference type="EMBL" id="MVHH01000084">
    <property type="protein sequence ID" value="OQZ91207.1"/>
    <property type="molecule type" value="Genomic_DNA"/>
</dbReference>
<accession>A0A0F5MXB8</accession>
<reference evidence="3 5" key="3">
    <citation type="submission" date="2016-12" db="EMBL/GenBank/DDBJ databases">
        <title>The new phylogeny of genus Mycobacterium.</title>
        <authorList>
            <person name="Tortoli E."/>
            <person name="Trovato A."/>
            <person name="Cirillo D.M."/>
        </authorList>
    </citation>
    <scope>NUCLEOTIDE SEQUENCE [LARGE SCALE GENOMIC DNA]</scope>
    <source>
        <strain evidence="3 5">DSM 44942</strain>
    </source>
</reference>
<evidence type="ECO:0000313" key="4">
    <source>
        <dbReference type="Proteomes" id="UP000034416"/>
    </source>
</evidence>
<sequence length="326" mass="34596">MALAAVVVLIGGVVAYMRVSSVDSEGPAGTQPSGTAQNTQSASAATAPSAAQTVTDYLEALRRGDAAKALSYSKTPFADNEFLTDEVLGKQIAQWPISDIHIGEIKGDEQTAAKLYVPISAKFGDKTHSETIGLTRSLQGGWWIDHVANEYALHSSAVDATLTVFGKKLSPGQSFYAFPGYLDLASSNEYIELTSIKYPLFRNYLLSSEFLISADADLSSKGADAITAAVRESFARCEKSNLIAPPDCPAQLNSTTAVDGTVTWGRADIDTPSFTLHSADLSVSVSGNASIPVTFQTTDGQTVSDTQLLVFQEKADITTSPPRLVR</sequence>
<feature type="region of interest" description="Disordered" evidence="1">
    <location>
        <begin position="24"/>
        <end position="48"/>
    </location>
</feature>